<dbReference type="Pfam" id="PF14634">
    <property type="entry name" value="zf-RING_5"/>
    <property type="match status" value="1"/>
</dbReference>
<protein>
    <submittedName>
        <fullName evidence="4">RING-type domain-containing protein</fullName>
    </submittedName>
</protein>
<accession>A0A1A9V7D3</accession>
<dbReference type="EnsemblMetazoa" id="GAUT028264-RA">
    <property type="protein sequence ID" value="GAUT028264-PA"/>
    <property type="gene ID" value="GAUT028264"/>
</dbReference>
<evidence type="ECO:0000259" key="3">
    <source>
        <dbReference type="Pfam" id="PF14634"/>
    </source>
</evidence>
<dbReference type="CDD" id="cd16448">
    <property type="entry name" value="RING-H2"/>
    <property type="match status" value="1"/>
</dbReference>
<dbReference type="VEuPathDB" id="VectorBase:GAUT028264"/>
<sequence length="209" mass="23922">MERMMPDYNQLDPKRNFYRTICDHIFHKSCLKASLNKSQLCPNCQTNLSVEDIFGQILTRQQTRLLDSNKAILANTPDLTPQSQSLSPELTQQISEMGLPLQLPLQAQQSKFLESLSLTVSEMVQKNIEEGLRKINLPSTSSMPNQTQSQFYFNLDFNRTESISQQPLNQLLDSQFRTDLGTLAIFETIGTSTNRSLDRLNRNADYLEK</sequence>
<dbReference type="InterPro" id="IPR013083">
    <property type="entry name" value="Znf_RING/FYVE/PHD"/>
</dbReference>
<dbReference type="Proteomes" id="UP000078200">
    <property type="component" value="Unassembled WGS sequence"/>
</dbReference>
<evidence type="ECO:0000256" key="1">
    <source>
        <dbReference type="ARBA" id="ARBA00022771"/>
    </source>
</evidence>
<organism evidence="4 5">
    <name type="scientific">Glossina austeni</name>
    <name type="common">Savannah tsetse fly</name>
    <dbReference type="NCBI Taxonomy" id="7395"/>
    <lineage>
        <taxon>Eukaryota</taxon>
        <taxon>Metazoa</taxon>
        <taxon>Ecdysozoa</taxon>
        <taxon>Arthropoda</taxon>
        <taxon>Hexapoda</taxon>
        <taxon>Insecta</taxon>
        <taxon>Pterygota</taxon>
        <taxon>Neoptera</taxon>
        <taxon>Endopterygota</taxon>
        <taxon>Diptera</taxon>
        <taxon>Brachycera</taxon>
        <taxon>Muscomorpha</taxon>
        <taxon>Hippoboscoidea</taxon>
        <taxon>Glossinidae</taxon>
        <taxon>Glossina</taxon>
    </lineage>
</organism>
<keyword evidence="2" id="KW-0862">Zinc</keyword>
<dbReference type="InterPro" id="IPR001841">
    <property type="entry name" value="Znf_RING"/>
</dbReference>
<dbReference type="Gene3D" id="3.30.40.10">
    <property type="entry name" value="Zinc/RING finger domain, C3HC4 (zinc finger)"/>
    <property type="match status" value="1"/>
</dbReference>
<reference evidence="4" key="1">
    <citation type="submission" date="2020-05" db="UniProtKB">
        <authorList>
            <consortium name="EnsemblMetazoa"/>
        </authorList>
    </citation>
    <scope>IDENTIFICATION</scope>
    <source>
        <strain evidence="4">TTRI</strain>
    </source>
</reference>
<dbReference type="SUPFAM" id="SSF57850">
    <property type="entry name" value="RING/U-box"/>
    <property type="match status" value="1"/>
</dbReference>
<dbReference type="GO" id="GO:0008270">
    <property type="term" value="F:zinc ion binding"/>
    <property type="evidence" value="ECO:0007669"/>
    <property type="project" value="UniProtKB-KW"/>
</dbReference>
<dbReference type="AlphaFoldDB" id="A0A1A9V7D3"/>
<evidence type="ECO:0000313" key="5">
    <source>
        <dbReference type="Proteomes" id="UP000078200"/>
    </source>
</evidence>
<evidence type="ECO:0000256" key="2">
    <source>
        <dbReference type="ARBA" id="ARBA00022833"/>
    </source>
</evidence>
<feature type="domain" description="RING-type" evidence="3">
    <location>
        <begin position="9"/>
        <end position="46"/>
    </location>
</feature>
<proteinExistence type="predicted"/>
<evidence type="ECO:0000313" key="4">
    <source>
        <dbReference type="EnsemblMetazoa" id="GAUT028264-PA"/>
    </source>
</evidence>
<keyword evidence="5" id="KW-1185">Reference proteome</keyword>
<keyword evidence="1" id="KW-0479">Metal-binding</keyword>
<name>A0A1A9V7D3_GLOAU</name>
<keyword evidence="1" id="KW-0863">Zinc-finger</keyword>